<dbReference type="STRING" id="1448320.A0A319D5F2"/>
<dbReference type="InterPro" id="IPR021858">
    <property type="entry name" value="Fun_TF"/>
</dbReference>
<dbReference type="EMBL" id="KZ825911">
    <property type="protein sequence ID" value="PYH92636.1"/>
    <property type="molecule type" value="Genomic_DNA"/>
</dbReference>
<organism evidence="1 2">
    <name type="scientific">Aspergillus ellipticus CBS 707.79</name>
    <dbReference type="NCBI Taxonomy" id="1448320"/>
    <lineage>
        <taxon>Eukaryota</taxon>
        <taxon>Fungi</taxon>
        <taxon>Dikarya</taxon>
        <taxon>Ascomycota</taxon>
        <taxon>Pezizomycotina</taxon>
        <taxon>Eurotiomycetes</taxon>
        <taxon>Eurotiomycetidae</taxon>
        <taxon>Eurotiales</taxon>
        <taxon>Aspergillaceae</taxon>
        <taxon>Aspergillus</taxon>
        <taxon>Aspergillus subgen. Circumdati</taxon>
    </lineage>
</organism>
<dbReference type="Pfam" id="PF11951">
    <property type="entry name" value="Fungal_trans_2"/>
    <property type="match status" value="1"/>
</dbReference>
<sequence length="351" mass="39655">IRSRATDVFNARNGTSRHVIATLFSRTIPNNSLQKCDETRPHQTTQMETSPPASMLQIQLFHHFSTEVMSSFNNHSQESTALSDIFIQKGLSTPYLMNEILALAALHLGLVHPSQKEYYHYHATQLQTHAISLFNSTIGDIDEEACIPAFLFSSILGSHVLCKTLRFREEDELSAFLTKFVQYASVHRGVRTVAGRSWRTLNQPSLKSLVQRSSLAANPQRCEIRSGLLQRIKAAKLGSIVTEHYTQTVELLRFETESPGEGIQNVNCTAVIAWTVQVPAEYFDHLALGRPEALVILAHWAVMLNYHRDFWVFGDGGDFLIRSITEYLGPEWETWLAWPKGCLQRDSVEAI</sequence>
<dbReference type="PANTHER" id="PTHR47784:SF4">
    <property type="entry name" value="ZN(II)2CYS6 TRANSCRIPTION FACTOR (EUROFUNG)"/>
    <property type="match status" value="1"/>
</dbReference>
<evidence type="ECO:0000313" key="2">
    <source>
        <dbReference type="Proteomes" id="UP000247810"/>
    </source>
</evidence>
<dbReference type="AlphaFoldDB" id="A0A319D5F2"/>
<accession>A0A319D5F2</accession>
<gene>
    <name evidence="1" type="ORF">BO71DRAFT_329466</name>
</gene>
<proteinExistence type="predicted"/>
<feature type="non-terminal residue" evidence="1">
    <location>
        <position position="1"/>
    </location>
</feature>
<dbReference type="OrthoDB" id="4937900at2759"/>
<evidence type="ECO:0008006" key="3">
    <source>
        <dbReference type="Google" id="ProtNLM"/>
    </source>
</evidence>
<keyword evidence="2" id="KW-1185">Reference proteome</keyword>
<dbReference type="Proteomes" id="UP000247810">
    <property type="component" value="Unassembled WGS sequence"/>
</dbReference>
<name>A0A319D5F2_9EURO</name>
<reference evidence="1 2" key="1">
    <citation type="submission" date="2018-02" db="EMBL/GenBank/DDBJ databases">
        <title>The genomes of Aspergillus section Nigri reveals drivers in fungal speciation.</title>
        <authorList>
            <consortium name="DOE Joint Genome Institute"/>
            <person name="Vesth T.C."/>
            <person name="Nybo J."/>
            <person name="Theobald S."/>
            <person name="Brandl J."/>
            <person name="Frisvad J.C."/>
            <person name="Nielsen K.F."/>
            <person name="Lyhne E.K."/>
            <person name="Kogle M.E."/>
            <person name="Kuo A."/>
            <person name="Riley R."/>
            <person name="Clum A."/>
            <person name="Nolan M."/>
            <person name="Lipzen A."/>
            <person name="Salamov A."/>
            <person name="Henrissat B."/>
            <person name="Wiebenga A."/>
            <person name="De vries R.P."/>
            <person name="Grigoriev I.V."/>
            <person name="Mortensen U.H."/>
            <person name="Andersen M.R."/>
            <person name="Baker S.E."/>
        </authorList>
    </citation>
    <scope>NUCLEOTIDE SEQUENCE [LARGE SCALE GENOMIC DNA]</scope>
    <source>
        <strain evidence="1 2">CBS 707.79</strain>
    </source>
</reference>
<dbReference type="PANTHER" id="PTHR47784">
    <property type="entry name" value="STEROL UPTAKE CONTROL PROTEIN 2"/>
    <property type="match status" value="1"/>
</dbReference>
<dbReference type="InterPro" id="IPR053157">
    <property type="entry name" value="Sterol_Uptake_Regulator"/>
</dbReference>
<protein>
    <recommendedName>
        <fullName evidence="3">C6 finger domain protein</fullName>
    </recommendedName>
</protein>
<dbReference type="VEuPathDB" id="FungiDB:BO71DRAFT_329466"/>
<evidence type="ECO:0000313" key="1">
    <source>
        <dbReference type="EMBL" id="PYH92636.1"/>
    </source>
</evidence>
<dbReference type="GO" id="GO:0001228">
    <property type="term" value="F:DNA-binding transcription activator activity, RNA polymerase II-specific"/>
    <property type="evidence" value="ECO:0007669"/>
    <property type="project" value="TreeGrafter"/>
</dbReference>